<dbReference type="RefSeq" id="WP_195874885.1">
    <property type="nucleotide sequence ID" value="NZ_JADOEL010000003.1"/>
</dbReference>
<protein>
    <submittedName>
        <fullName evidence="1">Uncharacterized protein</fullName>
    </submittedName>
</protein>
<sequence length="140" mass="15964">MKTLIAVRGVSNRGKSTSIKLAYQLLRKEYPEAIFDKLFIGVKDISLIVKINGVKIGIESQGDPGSRIFESLKLFQERNCRIIVCATRSRGKTTQAVSNLAKKYRITWIEKDVESESKKQNVRNKETADFIMSIIRKELQ</sequence>
<proteinExistence type="predicted"/>
<dbReference type="Proteomes" id="UP000657372">
    <property type="component" value="Unassembled WGS sequence"/>
</dbReference>
<name>A0ABS0EQ96_9BURK</name>
<evidence type="ECO:0000313" key="2">
    <source>
        <dbReference type="Proteomes" id="UP000657372"/>
    </source>
</evidence>
<accession>A0ABS0EQ96</accession>
<comment type="caution">
    <text evidence="1">The sequence shown here is derived from an EMBL/GenBank/DDBJ whole genome shotgun (WGS) entry which is preliminary data.</text>
</comment>
<dbReference type="EMBL" id="JADOEL010000003">
    <property type="protein sequence ID" value="MBF8177027.1"/>
    <property type="molecule type" value="Genomic_DNA"/>
</dbReference>
<organism evidence="1 2">
    <name type="scientific">Herminiimonas contaminans</name>
    <dbReference type="NCBI Taxonomy" id="1111140"/>
    <lineage>
        <taxon>Bacteria</taxon>
        <taxon>Pseudomonadati</taxon>
        <taxon>Pseudomonadota</taxon>
        <taxon>Betaproteobacteria</taxon>
        <taxon>Burkholderiales</taxon>
        <taxon>Oxalobacteraceae</taxon>
        <taxon>Herminiimonas</taxon>
    </lineage>
</organism>
<keyword evidence="2" id="KW-1185">Reference proteome</keyword>
<gene>
    <name evidence="1" type="ORF">IXC47_04945</name>
</gene>
<reference evidence="1 2" key="1">
    <citation type="submission" date="2020-11" db="EMBL/GenBank/DDBJ databases">
        <title>WGS of Herminiimonas contaminans strain Marseille-Q4544 isolated from planarians Schmidtea mediterranea.</title>
        <authorList>
            <person name="Kangale L."/>
        </authorList>
    </citation>
    <scope>NUCLEOTIDE SEQUENCE [LARGE SCALE GENOMIC DNA]</scope>
    <source>
        <strain evidence="1 2">Marseille-Q4544</strain>
    </source>
</reference>
<evidence type="ECO:0000313" key="1">
    <source>
        <dbReference type="EMBL" id="MBF8177027.1"/>
    </source>
</evidence>